<dbReference type="EMBL" id="MRCU01000010">
    <property type="protein sequence ID" value="RKK10694.1"/>
    <property type="molecule type" value="Genomic_DNA"/>
</dbReference>
<reference evidence="6 8" key="1">
    <citation type="journal article" date="2018" name="Sci. Rep.">
        <title>Characterisation of pathogen-specific regions and novel effector candidates in Fusarium oxysporum f. sp. cepae.</title>
        <authorList>
            <person name="Armitage A.D."/>
            <person name="Taylor A."/>
            <person name="Sobczyk M.K."/>
            <person name="Baxter L."/>
            <person name="Greenfield B.P."/>
            <person name="Bates H.J."/>
            <person name="Wilson F."/>
            <person name="Jackson A.C."/>
            <person name="Ott S."/>
            <person name="Harrison R.J."/>
            <person name="Clarkson J.P."/>
        </authorList>
    </citation>
    <scope>NUCLEOTIDE SEQUENCE [LARGE SCALE GENOMIC DNA]</scope>
    <source>
        <strain evidence="6 8">FoC_Fus2</strain>
    </source>
</reference>
<evidence type="ECO:0000313" key="8">
    <source>
        <dbReference type="Proteomes" id="UP000270866"/>
    </source>
</evidence>
<dbReference type="InterPro" id="IPR052035">
    <property type="entry name" value="ZnF_BED_domain_contain"/>
</dbReference>
<dbReference type="Proteomes" id="UP000270866">
    <property type="component" value="Unassembled WGS sequence"/>
</dbReference>
<dbReference type="GO" id="GO:0008270">
    <property type="term" value="F:zinc ion binding"/>
    <property type="evidence" value="ECO:0007669"/>
    <property type="project" value="UniProtKB-KW"/>
</dbReference>
<dbReference type="InterPro" id="IPR012337">
    <property type="entry name" value="RNaseH-like_sf"/>
</dbReference>
<evidence type="ECO:0000256" key="4">
    <source>
        <dbReference type="ARBA" id="ARBA00022833"/>
    </source>
</evidence>
<keyword evidence="4" id="KW-0862">Zinc</keyword>
<accession>A0A3L6MPR6</accession>
<proteinExistence type="predicted"/>
<name>A0A3L6MPR6_FUSOX</name>
<evidence type="ECO:0000256" key="2">
    <source>
        <dbReference type="ARBA" id="ARBA00022723"/>
    </source>
</evidence>
<evidence type="ECO:0000256" key="3">
    <source>
        <dbReference type="ARBA" id="ARBA00022771"/>
    </source>
</evidence>
<dbReference type="EMBL" id="MRCU01000019">
    <property type="protein sequence ID" value="RKK06812.1"/>
    <property type="molecule type" value="Genomic_DNA"/>
</dbReference>
<comment type="subcellular location">
    <subcellularLocation>
        <location evidence="1">Nucleus</location>
    </subcellularLocation>
</comment>
<dbReference type="PANTHER" id="PTHR46481:SF10">
    <property type="entry name" value="ZINC FINGER BED DOMAIN-CONTAINING PROTEIN 39"/>
    <property type="match status" value="1"/>
</dbReference>
<dbReference type="AlphaFoldDB" id="A0A3L6MPR6"/>
<dbReference type="PANTHER" id="PTHR46481">
    <property type="entry name" value="ZINC FINGER BED DOMAIN-CONTAINING PROTEIN 4"/>
    <property type="match status" value="1"/>
</dbReference>
<comment type="caution">
    <text evidence="6">The sequence shown here is derived from an EMBL/GenBank/DDBJ whole genome shotgun (WGS) entry which is preliminary data.</text>
</comment>
<keyword evidence="2" id="KW-0479">Metal-binding</keyword>
<gene>
    <name evidence="7" type="ORF">BFJ65_g14689</name>
    <name evidence="6" type="ORF">BFJ65_g18366</name>
</gene>
<evidence type="ECO:0000313" key="7">
    <source>
        <dbReference type="EMBL" id="RKK10694.1"/>
    </source>
</evidence>
<keyword evidence="5" id="KW-0539">Nucleus</keyword>
<evidence type="ECO:0000313" key="6">
    <source>
        <dbReference type="EMBL" id="RKK06812.1"/>
    </source>
</evidence>
<dbReference type="GO" id="GO:0005634">
    <property type="term" value="C:nucleus"/>
    <property type="evidence" value="ECO:0007669"/>
    <property type="project" value="UniProtKB-SubCell"/>
</dbReference>
<evidence type="ECO:0008006" key="9">
    <source>
        <dbReference type="Google" id="ProtNLM"/>
    </source>
</evidence>
<protein>
    <recommendedName>
        <fullName evidence="9">Restless-like transposase</fullName>
    </recommendedName>
</protein>
<sequence>MSAKPGQPGQPGQQQQLEDRLFRHFRGWNWSERARDTSSWLWDVGYDIQRHGLRKWACKDCILGNRPIIATFTSSGLQNAANHLWREHKTPAPEGEKKSTAQLKSEGALKSSQPTIASVLKLDVNKPTEQNIANSFISRFDKQHFQRLLVELIVSSNQSFSFAENPILREIFDYLSPSVSIQHANLSARAVRYKIIQEYNRHKQTVIERLIVTSAPLGGEVLDALHTLGVSPEKIGYFTLDNAENNDTAMEVIGAELGFDGRLRRGRCIGHTINLSAKALLFGKNADVFEQQLSGAEALSDTEYARWCKKGPVGKLRNIVIDVRISHRLIYLFKEVQNLAKKLRILRDENQLTDKDWEVLYHLEAILAIFETVVKTIEGDGHIRRSKQGWTGSFGNIWDVVLGYELLLNTLEEYKQLAADFPDPEHFRIGINLAWDKLDEYYWRLDETPIYYTAMALHPAYRWDWFDETWAHKPSWVEKAKEMVADVWLSDYAHLKVRTSSSRGD</sequence>
<dbReference type="SUPFAM" id="SSF53098">
    <property type="entry name" value="Ribonuclease H-like"/>
    <property type="match status" value="1"/>
</dbReference>
<evidence type="ECO:0000256" key="1">
    <source>
        <dbReference type="ARBA" id="ARBA00004123"/>
    </source>
</evidence>
<keyword evidence="3" id="KW-0863">Zinc-finger</keyword>
<evidence type="ECO:0000256" key="5">
    <source>
        <dbReference type="ARBA" id="ARBA00023242"/>
    </source>
</evidence>
<organism evidence="6 8">
    <name type="scientific">Fusarium oxysporum f. sp. cepae</name>
    <dbReference type="NCBI Taxonomy" id="396571"/>
    <lineage>
        <taxon>Eukaryota</taxon>
        <taxon>Fungi</taxon>
        <taxon>Dikarya</taxon>
        <taxon>Ascomycota</taxon>
        <taxon>Pezizomycotina</taxon>
        <taxon>Sordariomycetes</taxon>
        <taxon>Hypocreomycetidae</taxon>
        <taxon>Hypocreales</taxon>
        <taxon>Nectriaceae</taxon>
        <taxon>Fusarium</taxon>
        <taxon>Fusarium oxysporum species complex</taxon>
    </lineage>
</organism>